<reference evidence="5 10" key="2">
    <citation type="submission" date="2017-05" db="EMBL/GenBank/DDBJ databases">
        <title>Draft genome sequence of MDR A. baumannii AB360.</title>
        <authorList>
            <person name="Wareham D.W."/>
            <person name="Bean D.C."/>
        </authorList>
    </citation>
    <scope>NUCLEOTIDE SEQUENCE [LARGE SCALE GENOMIC DNA]</scope>
    <source>
        <strain evidence="5 10">AB360</strain>
    </source>
</reference>
<proteinExistence type="inferred from homology"/>
<evidence type="ECO:0000313" key="5">
    <source>
        <dbReference type="EMBL" id="OWK65174.1"/>
    </source>
</evidence>
<dbReference type="Proteomes" id="UP000223291">
    <property type="component" value="Unassembled WGS sequence"/>
</dbReference>
<dbReference type="PIRSF" id="PIRSF003113">
    <property type="entry name" value="BolA"/>
    <property type="match status" value="1"/>
</dbReference>
<evidence type="ECO:0000313" key="12">
    <source>
        <dbReference type="Proteomes" id="UP000239276"/>
    </source>
</evidence>
<dbReference type="EMBL" id="NGKM01000026">
    <property type="protein sequence ID" value="OWK65174.1"/>
    <property type="molecule type" value="Genomic_DNA"/>
</dbReference>
<dbReference type="EMBL" id="JAAGTY010000044">
    <property type="protein sequence ID" value="NDW43215.1"/>
    <property type="molecule type" value="Genomic_DNA"/>
</dbReference>
<dbReference type="Proteomes" id="UP000197394">
    <property type="component" value="Unassembled WGS sequence"/>
</dbReference>
<dbReference type="Pfam" id="PF01722">
    <property type="entry name" value="BolA"/>
    <property type="match status" value="1"/>
</dbReference>
<evidence type="ECO:0000313" key="7">
    <source>
        <dbReference type="EMBL" id="PQH49589.1"/>
    </source>
</evidence>
<dbReference type="Gene3D" id="3.30.300.90">
    <property type="entry name" value="BolA-like"/>
    <property type="match status" value="1"/>
</dbReference>
<name>A0A090C269_ACIBA</name>
<dbReference type="AlphaFoldDB" id="A0A090C269"/>
<reference evidence="4 9" key="1">
    <citation type="submission" date="2016-05" db="EMBL/GenBank/DDBJ databases">
        <title>The evolution of Acinetobacter baumannii in vivo.</title>
        <authorList>
            <person name="Hua X."/>
            <person name="Yu Y."/>
        </authorList>
    </citation>
    <scope>NUCLEOTIDE SEQUENCE [LARGE SCALE GENOMIC DNA]</scope>
    <source>
        <strain evidence="4 9">XH647</strain>
    </source>
</reference>
<reference evidence="8" key="6">
    <citation type="submission" date="2021-03" db="EMBL/GenBank/DDBJ databases">
        <title>Complete genome sequencing of Acinetobacter baumannii.</title>
        <authorList>
            <person name="Yadav B."/>
            <person name="Makwana N."/>
            <person name="Kharat A.S."/>
            <person name="Veeraraghavan B."/>
            <person name="Vijayakumar S."/>
            <person name="Priya M."/>
        </authorList>
    </citation>
    <scope>NUCLEOTIDE SEQUENCE</scope>
    <source>
        <strain evidence="8">KSK6</strain>
    </source>
</reference>
<dbReference type="PANTHER" id="PTHR46229">
    <property type="entry name" value="BOLA TRANSCRIPTION REGULATOR"/>
    <property type="match status" value="1"/>
</dbReference>
<accession>A0A090C269</accession>
<dbReference type="InterPro" id="IPR036065">
    <property type="entry name" value="BolA-like_sf"/>
</dbReference>
<dbReference type="EMBL" id="CP072270">
    <property type="protein sequence ID" value="QTK42920.1"/>
    <property type="molecule type" value="Genomic_DNA"/>
</dbReference>
<dbReference type="Proteomes" id="UP000179937">
    <property type="component" value="Unassembled WGS sequence"/>
</dbReference>
<dbReference type="Proteomes" id="UP000239276">
    <property type="component" value="Unassembled WGS sequence"/>
</dbReference>
<evidence type="ECO:0000313" key="9">
    <source>
        <dbReference type="Proteomes" id="UP000179937"/>
    </source>
</evidence>
<dbReference type="InterPro" id="IPR050961">
    <property type="entry name" value="BolA/IbaG_stress_morph_reg"/>
</dbReference>
<evidence type="ECO:0000313" key="6">
    <source>
        <dbReference type="EMBL" id="PHQ02622.1"/>
    </source>
</evidence>
<evidence type="ECO:0000313" key="3">
    <source>
        <dbReference type="EMBL" id="NDW43215.1"/>
    </source>
</evidence>
<evidence type="ECO:0000313" key="4">
    <source>
        <dbReference type="EMBL" id="OIG74620.1"/>
    </source>
</evidence>
<evidence type="ECO:0000313" key="10">
    <source>
        <dbReference type="Proteomes" id="UP000197394"/>
    </source>
</evidence>
<dbReference type="Proteomes" id="UP000664966">
    <property type="component" value="Chromosome"/>
</dbReference>
<dbReference type="RefSeq" id="WP_001083681.1">
    <property type="nucleotide sequence ID" value="NZ_AP014649.1"/>
</dbReference>
<sequence>MNSEQLTQILKEAFPGAEVVVSGQAGKFDLRIVDDQFEGKRTVARQQAVYAPLNTYIASGEVHAVTIRAMTKDEWRKASLFGA</sequence>
<dbReference type="Proteomes" id="UP000470018">
    <property type="component" value="Unassembled WGS sequence"/>
</dbReference>
<reference evidence="3 13" key="5">
    <citation type="submission" date="2020-02" db="EMBL/GenBank/DDBJ databases">
        <title>Whole genome shot-gun sequencing of clinical Carbapenem resistant A. baumannii.</title>
        <authorList>
            <person name="Veeraraghavan B."/>
            <person name="Mathur P."/>
            <person name="Vijayakumar S."/>
            <person name="Vasudevan K."/>
            <person name="Lincy M."/>
            <person name="Kirubananthan A."/>
        </authorList>
    </citation>
    <scope>NUCLEOTIDE SEQUENCE [LARGE SCALE GENOMIC DNA]</scope>
    <source>
        <strain evidence="3 13">SP816</strain>
    </source>
</reference>
<dbReference type="SUPFAM" id="SSF82657">
    <property type="entry name" value="BolA-like"/>
    <property type="match status" value="1"/>
</dbReference>
<reference evidence="6 11" key="3">
    <citation type="submission" date="2017-09" db="EMBL/GenBank/DDBJ databases">
        <title>Draft genome of Acinetobacter baumannii strain I43, a mercury resistant bacteria.</title>
        <authorList>
            <person name="Siqueira K.A."/>
            <person name="Mello I.S."/>
            <person name="Mendes T.A."/>
            <person name="Soares M.A."/>
        </authorList>
    </citation>
    <scope>NUCLEOTIDE SEQUENCE [LARGE SCALE GENOMIC DNA]</scope>
    <source>
        <strain evidence="6 11">I43</strain>
    </source>
</reference>
<reference evidence="7 12" key="4">
    <citation type="journal article" date="2018" name="J. Antimicrob. Chemother.">
        <title>Phylogenomics of colistin-susceptible and resistant XDR Acinetobacter baumannii.</title>
        <authorList>
            <person name="Mustapha M."/>
            <person name="Li B."/>
            <person name="Pacey M.P."/>
            <person name="Mettus R.T."/>
            <person name="McElheny C.L."/>
            <person name="Ernst R.K."/>
            <person name="Cooper V.S."/>
            <person name="Doi Y."/>
        </authorList>
    </citation>
    <scope>NUCLEOTIDE SEQUENCE [LARGE SCALE GENOMIC DNA]</scope>
    <source>
        <strain evidence="7 12">R20</strain>
    </source>
</reference>
<dbReference type="EMBL" id="NXDV01000007">
    <property type="protein sequence ID" value="PHQ02622.1"/>
    <property type="molecule type" value="Genomic_DNA"/>
</dbReference>
<dbReference type="EMBL" id="LYKI01000004">
    <property type="protein sequence ID" value="OIG74620.1"/>
    <property type="molecule type" value="Genomic_DNA"/>
</dbReference>
<evidence type="ECO:0000256" key="1">
    <source>
        <dbReference type="ARBA" id="ARBA00005578"/>
    </source>
</evidence>
<dbReference type="EMBL" id="PUDN01000087">
    <property type="protein sequence ID" value="PQH49589.1"/>
    <property type="molecule type" value="Genomic_DNA"/>
</dbReference>
<gene>
    <name evidence="8" type="primary">ibaG</name>
    <name evidence="4" type="ORF">A7M90_12810</name>
    <name evidence="7" type="ORF">C5U34_15315</name>
    <name evidence="5" type="ORF">CBE85_17830</name>
    <name evidence="6" type="ORF">CPI82_10305</name>
    <name evidence="3" type="ORF">G3N53_19275</name>
    <name evidence="8" type="ORF">J6E47_16210</name>
</gene>
<evidence type="ECO:0000256" key="2">
    <source>
        <dbReference type="RuleBase" id="RU003860"/>
    </source>
</evidence>
<comment type="similarity">
    <text evidence="1 2">Belongs to the BolA/IbaG family.</text>
</comment>
<dbReference type="InterPro" id="IPR002634">
    <property type="entry name" value="BolA"/>
</dbReference>
<evidence type="ECO:0000313" key="13">
    <source>
        <dbReference type="Proteomes" id="UP000470018"/>
    </source>
</evidence>
<evidence type="ECO:0000313" key="8">
    <source>
        <dbReference type="EMBL" id="QTK42920.1"/>
    </source>
</evidence>
<evidence type="ECO:0000313" key="11">
    <source>
        <dbReference type="Proteomes" id="UP000223291"/>
    </source>
</evidence>
<protein>
    <submittedName>
        <fullName evidence="8">BolA family iron metabolism protein IbaG</fullName>
    </submittedName>
    <submittedName>
        <fullName evidence="3">BolA/IbaG family iron-sulfur metabolism protein</fullName>
    </submittedName>
</protein>
<dbReference type="PATRIC" id="fig|470.1577.peg.1891"/>
<organism evidence="4 9">
    <name type="scientific">Acinetobacter baumannii</name>
    <dbReference type="NCBI Taxonomy" id="470"/>
    <lineage>
        <taxon>Bacteria</taxon>
        <taxon>Pseudomonadati</taxon>
        <taxon>Pseudomonadota</taxon>
        <taxon>Gammaproteobacteria</taxon>
        <taxon>Moraxellales</taxon>
        <taxon>Moraxellaceae</taxon>
        <taxon>Acinetobacter</taxon>
        <taxon>Acinetobacter calcoaceticus/baumannii complex</taxon>
    </lineage>
</organism>
<dbReference type="PANTHER" id="PTHR46229:SF4">
    <property type="entry name" value="ACID STRESS PROTEIN IBAG"/>
    <property type="match status" value="1"/>
</dbReference>